<protein>
    <recommendedName>
        <fullName evidence="10">Homeobox domain-containing protein</fullName>
    </recommendedName>
</protein>
<dbReference type="EMBL" id="JAFJMO010000010">
    <property type="protein sequence ID" value="KAJ8265653.1"/>
    <property type="molecule type" value="Genomic_DNA"/>
</dbReference>
<feature type="region of interest" description="Disordered" evidence="9">
    <location>
        <begin position="171"/>
        <end position="216"/>
    </location>
</feature>
<evidence type="ECO:0000256" key="6">
    <source>
        <dbReference type="ARBA" id="ARBA00023242"/>
    </source>
</evidence>
<feature type="region of interest" description="Disordered" evidence="9">
    <location>
        <begin position="115"/>
        <end position="137"/>
    </location>
</feature>
<dbReference type="InterPro" id="IPR008422">
    <property type="entry name" value="KN_HD"/>
</dbReference>
<evidence type="ECO:0000256" key="5">
    <source>
        <dbReference type="ARBA" id="ARBA00023163"/>
    </source>
</evidence>
<reference evidence="11" key="1">
    <citation type="journal article" date="2023" name="Science">
        <title>Genome structures resolve the early diversification of teleost fishes.</title>
        <authorList>
            <person name="Parey E."/>
            <person name="Louis A."/>
            <person name="Montfort J."/>
            <person name="Bouchez O."/>
            <person name="Roques C."/>
            <person name="Iampietro C."/>
            <person name="Lluch J."/>
            <person name="Castinel A."/>
            <person name="Donnadieu C."/>
            <person name="Desvignes T."/>
            <person name="Floi Bucao C."/>
            <person name="Jouanno E."/>
            <person name="Wen M."/>
            <person name="Mejri S."/>
            <person name="Dirks R."/>
            <person name="Jansen H."/>
            <person name="Henkel C."/>
            <person name="Chen W.J."/>
            <person name="Zahm M."/>
            <person name="Cabau C."/>
            <person name="Klopp C."/>
            <person name="Thompson A.W."/>
            <person name="Robinson-Rechavi M."/>
            <person name="Braasch I."/>
            <person name="Lecointre G."/>
            <person name="Bobe J."/>
            <person name="Postlethwait J.H."/>
            <person name="Berthelot C."/>
            <person name="Roest Crollius H."/>
            <person name="Guiguen Y."/>
        </authorList>
    </citation>
    <scope>NUCLEOTIDE SEQUENCE</scope>
    <source>
        <strain evidence="11">Concon-B</strain>
    </source>
</reference>
<keyword evidence="3 8" id="KW-0238">DNA-binding</keyword>
<evidence type="ECO:0000256" key="1">
    <source>
        <dbReference type="ARBA" id="ARBA00004123"/>
    </source>
</evidence>
<keyword evidence="4 8" id="KW-0371">Homeobox</keyword>
<feature type="region of interest" description="Disordered" evidence="9">
    <location>
        <begin position="247"/>
        <end position="289"/>
    </location>
</feature>
<dbReference type="Pfam" id="PF05920">
    <property type="entry name" value="Homeobox_KN"/>
    <property type="match status" value="1"/>
</dbReference>
<evidence type="ECO:0000256" key="2">
    <source>
        <dbReference type="ARBA" id="ARBA00023015"/>
    </source>
</evidence>
<evidence type="ECO:0000313" key="12">
    <source>
        <dbReference type="Proteomes" id="UP001152803"/>
    </source>
</evidence>
<evidence type="ECO:0000259" key="10">
    <source>
        <dbReference type="PROSITE" id="PS50071"/>
    </source>
</evidence>
<feature type="compositionally biased region" description="Polar residues" evidence="9">
    <location>
        <begin position="251"/>
        <end position="274"/>
    </location>
</feature>
<dbReference type="FunFam" id="1.10.10.60:FF:000059">
    <property type="entry name" value="TGFB-induced factor homeobox 1"/>
    <property type="match status" value="1"/>
</dbReference>
<dbReference type="InterPro" id="IPR009057">
    <property type="entry name" value="Homeodomain-like_sf"/>
</dbReference>
<evidence type="ECO:0000256" key="8">
    <source>
        <dbReference type="PROSITE-ProRule" id="PRU00108"/>
    </source>
</evidence>
<dbReference type="SUPFAM" id="SSF46689">
    <property type="entry name" value="Homeodomain-like"/>
    <property type="match status" value="1"/>
</dbReference>
<dbReference type="InterPro" id="IPR001356">
    <property type="entry name" value="HD"/>
</dbReference>
<dbReference type="SMART" id="SM00389">
    <property type="entry name" value="HOX"/>
    <property type="match status" value="1"/>
</dbReference>
<dbReference type="CDD" id="cd00086">
    <property type="entry name" value="homeodomain"/>
    <property type="match status" value="1"/>
</dbReference>
<feature type="compositionally biased region" description="Basic and acidic residues" evidence="9">
    <location>
        <begin position="276"/>
        <end position="288"/>
    </location>
</feature>
<evidence type="ECO:0000256" key="7">
    <source>
        <dbReference type="ARBA" id="ARBA00038021"/>
    </source>
</evidence>
<feature type="compositionally biased region" description="Pro residues" evidence="9">
    <location>
        <begin position="201"/>
        <end position="216"/>
    </location>
</feature>
<gene>
    <name evidence="11" type="ORF">COCON_G00147520</name>
</gene>
<dbReference type="AlphaFoldDB" id="A0A9Q1HWI8"/>
<keyword evidence="6 8" id="KW-0539">Nucleus</keyword>
<keyword evidence="2" id="KW-0805">Transcription regulation</keyword>
<dbReference type="GO" id="GO:0006355">
    <property type="term" value="P:regulation of DNA-templated transcription"/>
    <property type="evidence" value="ECO:0007669"/>
    <property type="project" value="InterPro"/>
</dbReference>
<feature type="DNA-binding region" description="Homeobox" evidence="8">
    <location>
        <begin position="40"/>
        <end position="102"/>
    </location>
</feature>
<evidence type="ECO:0000256" key="9">
    <source>
        <dbReference type="SAM" id="MobiDB-lite"/>
    </source>
</evidence>
<keyword evidence="12" id="KW-1185">Reference proteome</keyword>
<name>A0A9Q1HWI8_CONCO</name>
<comment type="similarity">
    <text evidence="7">Belongs to the TALE/TGIF homeobox family.</text>
</comment>
<comment type="caution">
    <text evidence="11">The sequence shown here is derived from an EMBL/GenBank/DDBJ whole genome shotgun (WGS) entry which is preliminary data.</text>
</comment>
<evidence type="ECO:0000256" key="3">
    <source>
        <dbReference type="ARBA" id="ARBA00023125"/>
    </source>
</evidence>
<dbReference type="PROSITE" id="PS50071">
    <property type="entry name" value="HOMEOBOX_2"/>
    <property type="match status" value="1"/>
</dbReference>
<dbReference type="PANTHER" id="PTHR11850">
    <property type="entry name" value="HOMEOBOX PROTEIN TRANSCRIPTION FACTORS"/>
    <property type="match status" value="1"/>
</dbReference>
<dbReference type="GO" id="GO:0003677">
    <property type="term" value="F:DNA binding"/>
    <property type="evidence" value="ECO:0007669"/>
    <property type="project" value="UniProtKB-UniRule"/>
</dbReference>
<evidence type="ECO:0000313" key="11">
    <source>
        <dbReference type="EMBL" id="KAJ8265653.1"/>
    </source>
</evidence>
<dbReference type="InterPro" id="IPR050224">
    <property type="entry name" value="TALE_homeobox"/>
</dbReference>
<proteinExistence type="inferred from homology"/>
<dbReference type="Gene3D" id="1.10.10.60">
    <property type="entry name" value="Homeodomain-like"/>
    <property type="match status" value="1"/>
</dbReference>
<accession>A0A9Q1HWI8</accession>
<evidence type="ECO:0000256" key="4">
    <source>
        <dbReference type="ARBA" id="ARBA00023155"/>
    </source>
</evidence>
<keyword evidence="5" id="KW-0804">Transcription</keyword>
<dbReference type="GO" id="GO:0005634">
    <property type="term" value="C:nucleus"/>
    <property type="evidence" value="ECO:0007669"/>
    <property type="project" value="UniProtKB-SubCell"/>
</dbReference>
<dbReference type="OrthoDB" id="10056939at2759"/>
<comment type="subcellular location">
    <subcellularLocation>
        <location evidence="1 8">Nucleus</location>
    </subcellularLocation>
</comment>
<dbReference type="Proteomes" id="UP001152803">
    <property type="component" value="Unassembled WGS sequence"/>
</dbReference>
<sequence length="327" mass="35243">MKALKRAREDRDLSVMSDSDAYDDDVNGGFPLDLSGGAGKRRRRGNLPKEAVELLRNWLFEHRFNAYPSEQEKLSMSGQTGLSVLQICNWFINARRRLLPDLLRKDGKDPLRFTISRRAGKGEGRSPGSPEPASCPAPLPLLRPTVICPAPPLDLSRLGNTANAILTAAASLAPPPRDTLSPAHKEAPPPDTQSPTHADEAPPPAGGLFHAPPPELRPQDFSALRLLVEAAMLRAAELDLQRAGPAAKLQNGGSLTGLDSSSAPRLHTVSTTVIGDTRRSEVTGRPHYEPGVWAVPYREAPSTPQLSPTPCVWAPPHSVLAVREAVN</sequence>
<feature type="domain" description="Homeobox" evidence="10">
    <location>
        <begin position="38"/>
        <end position="101"/>
    </location>
</feature>
<organism evidence="11 12">
    <name type="scientific">Conger conger</name>
    <name type="common">Conger eel</name>
    <name type="synonym">Muraena conger</name>
    <dbReference type="NCBI Taxonomy" id="82655"/>
    <lineage>
        <taxon>Eukaryota</taxon>
        <taxon>Metazoa</taxon>
        <taxon>Chordata</taxon>
        <taxon>Craniata</taxon>
        <taxon>Vertebrata</taxon>
        <taxon>Euteleostomi</taxon>
        <taxon>Actinopterygii</taxon>
        <taxon>Neopterygii</taxon>
        <taxon>Teleostei</taxon>
        <taxon>Anguilliformes</taxon>
        <taxon>Congridae</taxon>
        <taxon>Conger</taxon>
    </lineage>
</organism>